<proteinExistence type="predicted"/>
<feature type="coiled-coil region" evidence="1">
    <location>
        <begin position="44"/>
        <end position="99"/>
    </location>
</feature>
<dbReference type="AlphaFoldDB" id="A0A545UFY4"/>
<gene>
    <name evidence="2" type="ORF">FLL46_07590</name>
</gene>
<dbReference type="InterPro" id="IPR016866">
    <property type="entry name" value="UCP028069"/>
</dbReference>
<accession>A0A545UFY4</accession>
<name>A0A545UFY4_9GAMM</name>
<organism evidence="2 3">
    <name type="scientific">Aliikangiella coralliicola</name>
    <dbReference type="NCBI Taxonomy" id="2592383"/>
    <lineage>
        <taxon>Bacteria</taxon>
        <taxon>Pseudomonadati</taxon>
        <taxon>Pseudomonadota</taxon>
        <taxon>Gammaproteobacteria</taxon>
        <taxon>Oceanospirillales</taxon>
        <taxon>Pleioneaceae</taxon>
        <taxon>Aliikangiella</taxon>
    </lineage>
</organism>
<keyword evidence="1" id="KW-0175">Coiled coil</keyword>
<dbReference type="OrthoDB" id="5880116at2"/>
<dbReference type="Pfam" id="PF11932">
    <property type="entry name" value="DUF3450"/>
    <property type="match status" value="1"/>
</dbReference>
<dbReference type="PIRSF" id="PIRSF028069">
    <property type="entry name" value="UCP028069"/>
    <property type="match status" value="1"/>
</dbReference>
<dbReference type="RefSeq" id="WP_142892886.1">
    <property type="nucleotide sequence ID" value="NZ_ML660162.1"/>
</dbReference>
<sequence length="256" mass="29526">MKKPLGLLIATSFILVSHIYTGKQVSANTLKPVVDKSAAINESAVKSQKKIDRLAEQIDNKLQQFKSVNKEFEGLQVYNQQMEKQIENQLLEMQRLNDSIDTVSVIERQITPLMLRMIKGLEDFVALDVPFLTEEREKRIQSLKEMMTRADVAVSEKFRRILEAYQVEVDYGRTIEAYTGMADIDGNEQEVNFLRVGRVSLVYQTRDRQLMGVWNKKNQQWEPLDKEYRTQTIKGLRMAQKQLAPDMIIVPVSAAE</sequence>
<evidence type="ECO:0000256" key="1">
    <source>
        <dbReference type="SAM" id="Coils"/>
    </source>
</evidence>
<dbReference type="EMBL" id="VIKS01000004">
    <property type="protein sequence ID" value="TQV88378.1"/>
    <property type="molecule type" value="Genomic_DNA"/>
</dbReference>
<keyword evidence="3" id="KW-1185">Reference proteome</keyword>
<protein>
    <submittedName>
        <fullName evidence="2">DUF3450 domain-containing protein</fullName>
    </submittedName>
</protein>
<evidence type="ECO:0000313" key="3">
    <source>
        <dbReference type="Proteomes" id="UP000315439"/>
    </source>
</evidence>
<comment type="caution">
    <text evidence="2">The sequence shown here is derived from an EMBL/GenBank/DDBJ whole genome shotgun (WGS) entry which is preliminary data.</text>
</comment>
<dbReference type="Proteomes" id="UP000315439">
    <property type="component" value="Unassembled WGS sequence"/>
</dbReference>
<evidence type="ECO:0000313" key="2">
    <source>
        <dbReference type="EMBL" id="TQV88378.1"/>
    </source>
</evidence>
<reference evidence="2 3" key="1">
    <citation type="submission" date="2019-07" db="EMBL/GenBank/DDBJ databases">
        <title>Draft genome for Aliikangiella sp. M105.</title>
        <authorList>
            <person name="Wang G."/>
        </authorList>
    </citation>
    <scope>NUCLEOTIDE SEQUENCE [LARGE SCALE GENOMIC DNA]</scope>
    <source>
        <strain evidence="2 3">M105</strain>
    </source>
</reference>